<comment type="similarity">
    <text evidence="2 7">Belongs to the PhoU family.</text>
</comment>
<dbReference type="GO" id="GO:0006817">
    <property type="term" value="P:phosphate ion transport"/>
    <property type="evidence" value="ECO:0007669"/>
    <property type="project" value="UniProtKB-KW"/>
</dbReference>
<comment type="subcellular location">
    <subcellularLocation>
        <location evidence="1 7">Cytoplasm</location>
    </subcellularLocation>
</comment>
<dbReference type="GO" id="GO:0005737">
    <property type="term" value="C:cytoplasm"/>
    <property type="evidence" value="ECO:0007669"/>
    <property type="project" value="UniProtKB-SubCell"/>
</dbReference>
<dbReference type="Gene3D" id="1.20.58.220">
    <property type="entry name" value="Phosphate transport system protein phou homolog 2, domain 2"/>
    <property type="match status" value="1"/>
</dbReference>
<dbReference type="PANTHER" id="PTHR42930:SF3">
    <property type="entry name" value="PHOSPHATE-SPECIFIC TRANSPORT SYSTEM ACCESSORY PROTEIN PHOU"/>
    <property type="match status" value="1"/>
</dbReference>
<dbReference type="STRING" id="649638.Trad_0880"/>
<dbReference type="eggNOG" id="COG0704">
    <property type="taxonomic scope" value="Bacteria"/>
</dbReference>
<evidence type="ECO:0000259" key="8">
    <source>
        <dbReference type="Pfam" id="PF01895"/>
    </source>
</evidence>
<organism evidence="9 10">
    <name type="scientific">Truepera radiovictrix (strain DSM 17093 / CIP 108686 / LMG 22925 / RQ-24)</name>
    <dbReference type="NCBI Taxonomy" id="649638"/>
    <lineage>
        <taxon>Bacteria</taxon>
        <taxon>Thermotogati</taxon>
        <taxon>Deinococcota</taxon>
        <taxon>Deinococci</taxon>
        <taxon>Trueperales</taxon>
        <taxon>Trueperaceae</taxon>
        <taxon>Truepera</taxon>
    </lineage>
</organism>
<dbReference type="PANTHER" id="PTHR42930">
    <property type="entry name" value="PHOSPHATE-SPECIFIC TRANSPORT SYSTEM ACCESSORY PROTEIN PHOU"/>
    <property type="match status" value="1"/>
</dbReference>
<dbReference type="GO" id="GO:0030643">
    <property type="term" value="P:intracellular phosphate ion homeostasis"/>
    <property type="evidence" value="ECO:0007669"/>
    <property type="project" value="InterPro"/>
</dbReference>
<reference evidence="9 10" key="2">
    <citation type="journal article" date="2011" name="Stand. Genomic Sci.">
        <title>Complete genome sequence of Truepera radiovictrix type strain (RQ-24).</title>
        <authorList>
            <person name="Ivanova N."/>
            <person name="Rohde C."/>
            <person name="Munk C."/>
            <person name="Nolan M."/>
            <person name="Lucas S."/>
            <person name="Del Rio T.G."/>
            <person name="Tice H."/>
            <person name="Deshpande S."/>
            <person name="Cheng J.F."/>
            <person name="Tapia R."/>
            <person name="Han C."/>
            <person name="Goodwin L."/>
            <person name="Pitluck S."/>
            <person name="Liolios K."/>
            <person name="Mavromatis K."/>
            <person name="Mikhailova N."/>
            <person name="Pati A."/>
            <person name="Chen A."/>
            <person name="Palaniappan K."/>
            <person name="Land M."/>
            <person name="Hauser L."/>
            <person name="Chang Y.J."/>
            <person name="Jeffries C.D."/>
            <person name="Brambilla E."/>
            <person name="Rohde M."/>
            <person name="Goker M."/>
            <person name="Tindall B.J."/>
            <person name="Woyke T."/>
            <person name="Bristow J."/>
            <person name="Eisen J.A."/>
            <person name="Markowitz V."/>
            <person name="Hugenholtz P."/>
            <person name="Kyrpides N.C."/>
            <person name="Klenk H.P."/>
            <person name="Lapidus A."/>
        </authorList>
    </citation>
    <scope>NUCLEOTIDE SEQUENCE [LARGE SCALE GENOMIC DNA]</scope>
    <source>
        <strain evidence="10">DSM 17093 / CIP 108686 / LMG 22925 / RQ-24</strain>
    </source>
</reference>
<sequence>MLRSDIMNPLDQNLQEITASVVRMLSFVRESCELAKRALIDGDVAAAERCAENDRQVDTLEASLEQTILTVIARRQPAASDLRFLGAMHRALADIERAGDNAKHIARAGAELAEKPPIKKYVDTVRIFEILSLMNERTIKAIAESDANAAREAHAMDDEIDDLYEQIQRELLTYMMENPKLIGQATKLLSVARHLERIGDHLENVNEHTLYWLTGERFAVLNP</sequence>
<keyword evidence="5 7" id="KW-0963">Cytoplasm</keyword>
<dbReference type="GO" id="GO:0045936">
    <property type="term" value="P:negative regulation of phosphate metabolic process"/>
    <property type="evidence" value="ECO:0007669"/>
    <property type="project" value="InterPro"/>
</dbReference>
<dbReference type="Pfam" id="PF01895">
    <property type="entry name" value="PhoU"/>
    <property type="match status" value="2"/>
</dbReference>
<dbReference type="AlphaFoldDB" id="D7CUM3"/>
<dbReference type="KEGG" id="tra:Trad_0880"/>
<keyword evidence="4 7" id="KW-0813">Transport</keyword>
<dbReference type="Proteomes" id="UP000000379">
    <property type="component" value="Chromosome"/>
</dbReference>
<dbReference type="RefSeq" id="WP_013177386.1">
    <property type="nucleotide sequence ID" value="NC_014221.1"/>
</dbReference>
<dbReference type="HOGENOM" id="CLU_078518_3_0_0"/>
<evidence type="ECO:0000256" key="2">
    <source>
        <dbReference type="ARBA" id="ARBA00008107"/>
    </source>
</evidence>
<proteinExistence type="inferred from homology"/>
<dbReference type="InterPro" id="IPR028366">
    <property type="entry name" value="PhoU"/>
</dbReference>
<evidence type="ECO:0000256" key="3">
    <source>
        <dbReference type="ARBA" id="ARBA00011738"/>
    </source>
</evidence>
<dbReference type="PIRSF" id="PIRSF003107">
    <property type="entry name" value="PhoU"/>
    <property type="match status" value="1"/>
</dbReference>
<accession>D7CUM3</accession>
<dbReference type="SUPFAM" id="SSF109755">
    <property type="entry name" value="PhoU-like"/>
    <property type="match status" value="1"/>
</dbReference>
<dbReference type="FunFam" id="1.20.58.220:FF:000004">
    <property type="entry name" value="Phosphate-specific transport system accessory protein PhoU"/>
    <property type="match status" value="1"/>
</dbReference>
<evidence type="ECO:0000256" key="5">
    <source>
        <dbReference type="ARBA" id="ARBA00022490"/>
    </source>
</evidence>
<gene>
    <name evidence="9" type="ordered locus">Trad_0880</name>
</gene>
<keyword evidence="6 7" id="KW-0592">Phosphate transport</keyword>
<comment type="subunit">
    <text evidence="3 7">Homodimer.</text>
</comment>
<dbReference type="NCBIfam" id="TIGR02135">
    <property type="entry name" value="phoU_full"/>
    <property type="match status" value="1"/>
</dbReference>
<dbReference type="InterPro" id="IPR038078">
    <property type="entry name" value="PhoU-like_sf"/>
</dbReference>
<reference evidence="10" key="1">
    <citation type="submission" date="2010-05" db="EMBL/GenBank/DDBJ databases">
        <title>The complete genome of Truepera radiovictris DSM 17093.</title>
        <authorList>
            <consortium name="US DOE Joint Genome Institute (JGI-PGF)"/>
            <person name="Lucas S."/>
            <person name="Copeland A."/>
            <person name="Lapidus A."/>
            <person name="Glavina del Rio T."/>
            <person name="Dalin E."/>
            <person name="Tice H."/>
            <person name="Bruce D."/>
            <person name="Goodwin L."/>
            <person name="Pitluck S."/>
            <person name="Kyrpides N."/>
            <person name="Mavromatis K."/>
            <person name="Ovchinnikova G."/>
            <person name="Munk A.C."/>
            <person name="Detter J.C."/>
            <person name="Han C."/>
            <person name="Tapia R."/>
            <person name="Land M."/>
            <person name="Hauser L."/>
            <person name="Markowitz V."/>
            <person name="Cheng J.-F."/>
            <person name="Hugenholtz P."/>
            <person name="Woyke T."/>
            <person name="Wu D."/>
            <person name="Tindall B."/>
            <person name="Pomrenke H.G."/>
            <person name="Brambilla E."/>
            <person name="Klenk H.-P."/>
            <person name="Eisen J.A."/>
        </authorList>
    </citation>
    <scope>NUCLEOTIDE SEQUENCE [LARGE SCALE GENOMIC DNA]</scope>
    <source>
        <strain evidence="10">DSM 17093 / CIP 108686 / LMG 22925 / RQ-24</strain>
    </source>
</reference>
<comment type="function">
    <text evidence="7">Plays a role in the regulation of phosphate uptake.</text>
</comment>
<evidence type="ECO:0000313" key="10">
    <source>
        <dbReference type="Proteomes" id="UP000000379"/>
    </source>
</evidence>
<dbReference type="InterPro" id="IPR026022">
    <property type="entry name" value="PhoU_dom"/>
</dbReference>
<name>D7CUM3_TRURR</name>
<evidence type="ECO:0000256" key="4">
    <source>
        <dbReference type="ARBA" id="ARBA00022448"/>
    </source>
</evidence>
<dbReference type="EMBL" id="CP002049">
    <property type="protein sequence ID" value="ADI14014.1"/>
    <property type="molecule type" value="Genomic_DNA"/>
</dbReference>
<evidence type="ECO:0000256" key="1">
    <source>
        <dbReference type="ARBA" id="ARBA00004496"/>
    </source>
</evidence>
<evidence type="ECO:0000256" key="7">
    <source>
        <dbReference type="PIRNR" id="PIRNR003107"/>
    </source>
</evidence>
<keyword evidence="10" id="KW-1185">Reference proteome</keyword>
<feature type="domain" description="PhoU" evidence="8">
    <location>
        <begin position="126"/>
        <end position="207"/>
    </location>
</feature>
<feature type="domain" description="PhoU" evidence="8">
    <location>
        <begin position="22"/>
        <end position="107"/>
    </location>
</feature>
<evidence type="ECO:0000256" key="6">
    <source>
        <dbReference type="ARBA" id="ARBA00022592"/>
    </source>
</evidence>
<protein>
    <recommendedName>
        <fullName evidence="7">Phosphate-specific transport system accessory protein PhoU</fullName>
    </recommendedName>
</protein>
<evidence type="ECO:0000313" key="9">
    <source>
        <dbReference type="EMBL" id="ADI14014.1"/>
    </source>
</evidence>